<sequence>MKLNRYLFAALLSFCPAIMAFAQTDTVTAGNHKLITPHLKPGQRQYLVYFQAPAQTKTLRFSLWTRNIGVEKLNGEDVFVTTQHWYGTDTANYRTVRSINTKADFAPIFHVESIGGKLKAYNWEANKITGADTTANNLAKNFSLKFDHPSLNWNLDIETFEMLPLAEGKNFAIYFYDAGATPPAYVVYKVTGSEVVSLNDSKGVDCWKLFTEGKTPNGQPYTETYWISKKNHELLKEEDAFNGMYRYKIKLPGLTPDLLSRFKQ</sequence>
<feature type="signal peptide" evidence="1">
    <location>
        <begin position="1"/>
        <end position="22"/>
    </location>
</feature>
<name>A0A1Q6A5J6_9SPHI</name>
<reference evidence="2 3" key="1">
    <citation type="submission" date="2016-11" db="EMBL/GenBank/DDBJ databases">
        <title>Whole Genome Sequencing of Mucilaginibacter polytrichastri RG4-7(T) isolated from the moss sample.</title>
        <authorList>
            <person name="Li Y."/>
        </authorList>
    </citation>
    <scope>NUCLEOTIDE SEQUENCE [LARGE SCALE GENOMIC DNA]</scope>
    <source>
        <strain evidence="2 3">RG4-7</strain>
    </source>
</reference>
<organism evidence="2 3">
    <name type="scientific">Mucilaginibacter polytrichastri</name>
    <dbReference type="NCBI Taxonomy" id="1302689"/>
    <lineage>
        <taxon>Bacteria</taxon>
        <taxon>Pseudomonadati</taxon>
        <taxon>Bacteroidota</taxon>
        <taxon>Sphingobacteriia</taxon>
        <taxon>Sphingobacteriales</taxon>
        <taxon>Sphingobacteriaceae</taxon>
        <taxon>Mucilaginibacter</taxon>
    </lineage>
</organism>
<comment type="caution">
    <text evidence="2">The sequence shown here is derived from an EMBL/GenBank/DDBJ whole genome shotgun (WGS) entry which is preliminary data.</text>
</comment>
<feature type="chain" id="PRO_5010378933" evidence="1">
    <location>
        <begin position="23"/>
        <end position="264"/>
    </location>
</feature>
<proteinExistence type="predicted"/>
<accession>A0A1Q6A5J6</accession>
<evidence type="ECO:0000313" key="3">
    <source>
        <dbReference type="Proteomes" id="UP000186720"/>
    </source>
</evidence>
<dbReference type="InterPro" id="IPR021457">
    <property type="entry name" value="DUF3108"/>
</dbReference>
<dbReference type="EMBL" id="MPPL01000001">
    <property type="protein sequence ID" value="OKS89273.1"/>
    <property type="molecule type" value="Genomic_DNA"/>
</dbReference>
<keyword evidence="3" id="KW-1185">Reference proteome</keyword>
<evidence type="ECO:0000256" key="1">
    <source>
        <dbReference type="SAM" id="SignalP"/>
    </source>
</evidence>
<evidence type="ECO:0000313" key="2">
    <source>
        <dbReference type="EMBL" id="OKS89273.1"/>
    </source>
</evidence>
<dbReference type="Pfam" id="PF11306">
    <property type="entry name" value="DUF3108"/>
    <property type="match status" value="1"/>
</dbReference>
<dbReference type="Proteomes" id="UP000186720">
    <property type="component" value="Unassembled WGS sequence"/>
</dbReference>
<keyword evidence="1" id="KW-0732">Signal</keyword>
<protein>
    <submittedName>
        <fullName evidence="2">Uncharacterized protein</fullName>
    </submittedName>
</protein>
<gene>
    <name evidence="2" type="ORF">RG47T_4757</name>
</gene>
<dbReference type="RefSeq" id="WP_074492174.1">
    <property type="nucleotide sequence ID" value="NZ_FPAM01000003.1"/>
</dbReference>
<dbReference type="AlphaFoldDB" id="A0A1Q6A5J6"/>
<dbReference type="OrthoDB" id="6057441at2"/>